<gene>
    <name evidence="2" type="ORF">Dacsa_2234</name>
</gene>
<organism evidence="2 3">
    <name type="scientific">Dactylococcopsis salina (strain PCC 8305)</name>
    <name type="common">Myxobactron salinum</name>
    <dbReference type="NCBI Taxonomy" id="13035"/>
    <lineage>
        <taxon>Bacteria</taxon>
        <taxon>Bacillati</taxon>
        <taxon>Cyanobacteriota</taxon>
        <taxon>Cyanophyceae</taxon>
        <taxon>Nodosilineales</taxon>
        <taxon>Cymatolegaceae</taxon>
        <taxon>Dactylococcopsis</taxon>
    </lineage>
</organism>
<dbReference type="PATRIC" id="fig|13035.3.peg.2530"/>
<dbReference type="AlphaFoldDB" id="K9YVA2"/>
<dbReference type="RefSeq" id="WP_015229844.1">
    <property type="nucleotide sequence ID" value="NC_019780.1"/>
</dbReference>
<dbReference type="EMBL" id="CP003944">
    <property type="protein sequence ID" value="AFZ50851.1"/>
    <property type="molecule type" value="Genomic_DNA"/>
</dbReference>
<accession>K9YVA2</accession>
<dbReference type="KEGG" id="dsl:Dacsa_2234"/>
<keyword evidence="3" id="KW-1185">Reference proteome</keyword>
<dbReference type="Pfam" id="PF13239">
    <property type="entry name" value="2TM"/>
    <property type="match status" value="1"/>
</dbReference>
<feature type="domain" description="2TM" evidence="1">
    <location>
        <begin position="72"/>
        <end position="147"/>
    </location>
</feature>
<reference evidence="2" key="1">
    <citation type="submission" date="2012-04" db="EMBL/GenBank/DDBJ databases">
        <title>Finished genome of Dactylococcopsis salina PCC 8305.</title>
        <authorList>
            <consortium name="US DOE Joint Genome Institute"/>
            <person name="Gugger M."/>
            <person name="Coursin T."/>
            <person name="Rippka R."/>
            <person name="Tandeau De Marsac N."/>
            <person name="Huntemann M."/>
            <person name="Wei C.-L."/>
            <person name="Han J."/>
            <person name="Detter J.C."/>
            <person name="Han C."/>
            <person name="Tapia R."/>
            <person name="Daligault H."/>
            <person name="Chen A."/>
            <person name="Krypides N."/>
            <person name="Mavromatis K."/>
            <person name="Markowitz V."/>
            <person name="Szeto E."/>
            <person name="Ivanova N."/>
            <person name="Ovchinnikova G."/>
            <person name="Pagani I."/>
            <person name="Pati A."/>
            <person name="Goodwin L."/>
            <person name="Peters L."/>
            <person name="Pitluck S."/>
            <person name="Woyke T."/>
            <person name="Kerfeld C."/>
        </authorList>
    </citation>
    <scope>NUCLEOTIDE SEQUENCE [LARGE SCALE GENOMIC DNA]</scope>
    <source>
        <strain evidence="2">PCC 8305</strain>
    </source>
</reference>
<dbReference type="STRING" id="13035.Dacsa_2234"/>
<evidence type="ECO:0000313" key="3">
    <source>
        <dbReference type="Proteomes" id="UP000010482"/>
    </source>
</evidence>
<dbReference type="InterPro" id="IPR025698">
    <property type="entry name" value="2TM_dom"/>
</dbReference>
<name>K9YVA2_DACS8</name>
<dbReference type="Proteomes" id="UP000010482">
    <property type="component" value="Chromosome"/>
</dbReference>
<dbReference type="eggNOG" id="ENOG5031EQC">
    <property type="taxonomic scope" value="Bacteria"/>
</dbReference>
<dbReference type="HOGENOM" id="CLU_129293_0_0_3"/>
<evidence type="ECO:0000313" key="2">
    <source>
        <dbReference type="EMBL" id="AFZ50851.1"/>
    </source>
</evidence>
<evidence type="ECO:0000259" key="1">
    <source>
        <dbReference type="Pfam" id="PF13239"/>
    </source>
</evidence>
<protein>
    <recommendedName>
        <fullName evidence="1">2TM domain-containing protein</fullName>
    </recommendedName>
</protein>
<sequence length="169" mass="20379">MKMTATETRIQQTYRQEEVQEILQLAIAQKSNRGEFTREQLFEMAAELDLTPETVQAAEKAWLNQQLDAQKRKAFDKYRWHQIKQKFGKYLITNTFLVTLDLLKDSHLSWSLIILLIWGLFLSLDAWKEYHLQGEEYDRAFESWKRKYELRRSAKLLWQSFKERLNRAC</sequence>
<proteinExistence type="predicted"/>